<keyword evidence="2" id="KW-1185">Reference proteome</keyword>
<accession>A0A0D2GCD7</accession>
<dbReference type="RefSeq" id="WP_044350438.1">
    <property type="nucleotide sequence ID" value="NZ_AZAC01000029.1"/>
</dbReference>
<evidence type="ECO:0000313" key="1">
    <source>
        <dbReference type="EMBL" id="KIX12547.1"/>
    </source>
</evidence>
<organism evidence="1 2">
    <name type="scientific">Dethiosulfatarculus sandiegensis</name>
    <dbReference type="NCBI Taxonomy" id="1429043"/>
    <lineage>
        <taxon>Bacteria</taxon>
        <taxon>Pseudomonadati</taxon>
        <taxon>Thermodesulfobacteriota</taxon>
        <taxon>Desulfarculia</taxon>
        <taxon>Desulfarculales</taxon>
        <taxon>Desulfarculaceae</taxon>
        <taxon>Dethiosulfatarculus</taxon>
    </lineage>
</organism>
<comment type="caution">
    <text evidence="1">The sequence shown here is derived from an EMBL/GenBank/DDBJ whole genome shotgun (WGS) entry which is preliminary data.</text>
</comment>
<dbReference type="STRING" id="1429043.X474_18255"/>
<sequence length="81" mass="9350">MNQDNKSKKDQGPCQVNCPLARLAEKAEKCKEEHRVFFDHLKKAENEFLLAVRSLLDDLVEEKKEPPKTATKIKIDPEESK</sequence>
<dbReference type="AlphaFoldDB" id="A0A0D2GCD7"/>
<dbReference type="InParanoid" id="A0A0D2GCD7"/>
<proteinExistence type="predicted"/>
<dbReference type="EMBL" id="AZAC01000029">
    <property type="protein sequence ID" value="KIX12547.1"/>
    <property type="molecule type" value="Genomic_DNA"/>
</dbReference>
<dbReference type="Proteomes" id="UP000032233">
    <property type="component" value="Unassembled WGS sequence"/>
</dbReference>
<reference evidence="1 2" key="1">
    <citation type="submission" date="2013-11" db="EMBL/GenBank/DDBJ databases">
        <title>Metagenomic analysis of a methanogenic consortium involved in long chain n-alkane degradation.</title>
        <authorList>
            <person name="Davidova I.A."/>
            <person name="Callaghan A.V."/>
            <person name="Wawrik B."/>
            <person name="Pruitt S."/>
            <person name="Marks C."/>
            <person name="Duncan K.E."/>
            <person name="Suflita J.M."/>
        </authorList>
    </citation>
    <scope>NUCLEOTIDE SEQUENCE [LARGE SCALE GENOMIC DNA]</scope>
    <source>
        <strain evidence="1 2">SPR</strain>
    </source>
</reference>
<name>A0A0D2GCD7_9BACT</name>
<evidence type="ECO:0000313" key="2">
    <source>
        <dbReference type="Proteomes" id="UP000032233"/>
    </source>
</evidence>
<protein>
    <submittedName>
        <fullName evidence="1">Uncharacterized protein</fullName>
    </submittedName>
</protein>
<gene>
    <name evidence="1" type="ORF">X474_18255</name>
</gene>